<dbReference type="Pfam" id="PF15915">
    <property type="entry name" value="BAT"/>
    <property type="match status" value="1"/>
</dbReference>
<reference evidence="4" key="1">
    <citation type="submission" date="2017-11" db="EMBL/GenBank/DDBJ databases">
        <authorList>
            <person name="Kajale S.C."/>
            <person name="Sharma A."/>
        </authorList>
    </citation>
    <scope>NUCLEOTIDE SEQUENCE</scope>
    <source>
        <strain evidence="4">LS1_42</strain>
    </source>
</reference>
<dbReference type="Gene3D" id="3.30.450.40">
    <property type="match status" value="2"/>
</dbReference>
<dbReference type="EMBL" id="PHNJ01000006">
    <property type="protein sequence ID" value="TYL38053.1"/>
    <property type="molecule type" value="Genomic_DNA"/>
</dbReference>
<sequence>MAAPSSPTLSLRELEADDEHHDHFALLYETQSEQFAVAVPFVKRGLDRGERVIYAVSQNSKAGIVEAMRAGGIDVDEARDSGALSLVDLTEIYRTGDDFEAEEVLADIEALVTNVDEDRYDGIRLTAEATGFLEQGVDPDELLAYEDTVNELYPRLPFVGLCQYDRTKLSPTVTEGIVRHHPLLGYRDALGTNAYYHPDDGSADSRDEIGAKLEAHHEKATAVSENRQQERGITTLSEATQQLHEVETDEIPSVAAGAARRAIDAPLAAFWRYEPGKQELVLAAIDHHATDDVGDLTQFCGQAWETFVSHECTQRDVDGSVVPDSDVRRLTFVPVTDAGVLAVATERPDGLTGDQLRVTRILASAVHVAFAEATKDERLETKREELERLRTVNALVQRVLRAVVDGSTRDEVETQLCESVTALDPFAFAWIGDVDPDAETVSPHCWAGSGQEYLTDVLAAGVSGPTTTAISSGETCVVPAIADDLHTDEWRREAVGRGFRSVASVPIADADLSYGVLTVYATRPTVFTQSVSAILDELGTLVGQRITMVEQEAAFRARERRTLELELAASNFPFVQLAAHADRTFEVEDLVVKADDRVLAAATVTGASRDRVSDAVDDSVTIESGEVVHETADTYLLDLVFSRPFVGAALANHGAVLESITATPTDATLVVSEPEPMNGRLVPDLIADRYPELKLLARREQQSQPAVPGSPAAAFRERLTDRQLQVLRTAYHAGYFESPRHCTGDEVAEALDISSQGFYQHMRRIQRTLFESVLERDSSSRVE</sequence>
<dbReference type="OrthoDB" id="165911at2157"/>
<dbReference type="InterPro" id="IPR025847">
    <property type="entry name" value="MEDS_domain"/>
</dbReference>
<dbReference type="RefSeq" id="WP_148858361.1">
    <property type="nucleotide sequence ID" value="NZ_PHNJ01000006.1"/>
</dbReference>
<evidence type="ECO:0000313" key="4">
    <source>
        <dbReference type="EMBL" id="TYL38053.1"/>
    </source>
</evidence>
<name>A0A8J8Q3U4_9EURY</name>
<comment type="caution">
    <text evidence="4">The sequence shown here is derived from an EMBL/GenBank/DDBJ whole genome shotgun (WGS) entry which is preliminary data.</text>
</comment>
<dbReference type="SMART" id="SM00065">
    <property type="entry name" value="GAF"/>
    <property type="match status" value="2"/>
</dbReference>
<feature type="domain" description="GAF" evidence="3">
    <location>
        <begin position="391"/>
        <end position="556"/>
    </location>
</feature>
<dbReference type="AlphaFoldDB" id="A0A8J8Q3U4"/>
<keyword evidence="2" id="KW-0804">Transcription</keyword>
<dbReference type="PANTHER" id="PTHR34236">
    <property type="entry name" value="DIMETHYL SULFOXIDE REDUCTASE TRANSCRIPTIONAL ACTIVATOR"/>
    <property type="match status" value="1"/>
</dbReference>
<dbReference type="SUPFAM" id="SSF55781">
    <property type="entry name" value="GAF domain-like"/>
    <property type="match status" value="2"/>
</dbReference>
<evidence type="ECO:0000259" key="3">
    <source>
        <dbReference type="SMART" id="SM00065"/>
    </source>
</evidence>
<feature type="domain" description="GAF" evidence="3">
    <location>
        <begin position="247"/>
        <end position="380"/>
    </location>
</feature>
<evidence type="ECO:0000256" key="1">
    <source>
        <dbReference type="ARBA" id="ARBA00023015"/>
    </source>
</evidence>
<proteinExistence type="predicted"/>
<dbReference type="Pfam" id="PF13185">
    <property type="entry name" value="GAF_2"/>
    <property type="match status" value="1"/>
</dbReference>
<dbReference type="Pfam" id="PF14417">
    <property type="entry name" value="MEDS"/>
    <property type="match status" value="1"/>
</dbReference>
<dbReference type="InterPro" id="IPR029016">
    <property type="entry name" value="GAF-like_dom_sf"/>
</dbReference>
<dbReference type="PANTHER" id="PTHR34236:SF1">
    <property type="entry name" value="DIMETHYL SULFOXIDE REDUCTASE TRANSCRIPTIONAL ACTIVATOR"/>
    <property type="match status" value="1"/>
</dbReference>
<dbReference type="Pfam" id="PF04967">
    <property type="entry name" value="HTH_10"/>
    <property type="match status" value="1"/>
</dbReference>
<organism evidence="4 5">
    <name type="scientific">Natronococcus pandeyae</name>
    <dbReference type="NCBI Taxonomy" id="2055836"/>
    <lineage>
        <taxon>Archaea</taxon>
        <taxon>Methanobacteriati</taxon>
        <taxon>Methanobacteriota</taxon>
        <taxon>Stenosarchaea group</taxon>
        <taxon>Halobacteria</taxon>
        <taxon>Halobacteriales</taxon>
        <taxon>Natrialbaceae</taxon>
        <taxon>Natronococcus</taxon>
    </lineage>
</organism>
<gene>
    <name evidence="4" type="ORF">CV102_12655</name>
</gene>
<dbReference type="InterPro" id="IPR031803">
    <property type="entry name" value="BAT_GAF/HTH-assoc"/>
</dbReference>
<evidence type="ECO:0000256" key="2">
    <source>
        <dbReference type="ARBA" id="ARBA00023163"/>
    </source>
</evidence>
<evidence type="ECO:0000313" key="5">
    <source>
        <dbReference type="Proteomes" id="UP000766904"/>
    </source>
</evidence>
<dbReference type="InterPro" id="IPR007050">
    <property type="entry name" value="HTH_bacterioopsin"/>
</dbReference>
<dbReference type="InterPro" id="IPR003018">
    <property type="entry name" value="GAF"/>
</dbReference>
<accession>A0A8J8Q3U4</accession>
<dbReference type="Proteomes" id="UP000766904">
    <property type="component" value="Unassembled WGS sequence"/>
</dbReference>
<keyword evidence="1" id="KW-0805">Transcription regulation</keyword>
<protein>
    <recommendedName>
        <fullName evidence="3">GAF domain-containing protein</fullName>
    </recommendedName>
</protein>
<keyword evidence="5" id="KW-1185">Reference proteome</keyword>